<evidence type="ECO:0000313" key="2">
    <source>
        <dbReference type="Proteomes" id="UP000719412"/>
    </source>
</evidence>
<reference evidence="1" key="2">
    <citation type="submission" date="2021-08" db="EMBL/GenBank/DDBJ databases">
        <authorList>
            <person name="Eriksson T."/>
        </authorList>
    </citation>
    <scope>NUCLEOTIDE SEQUENCE</scope>
    <source>
        <strain evidence="1">Stoneville</strain>
        <tissue evidence="1">Whole head</tissue>
    </source>
</reference>
<evidence type="ECO:0000313" key="1">
    <source>
        <dbReference type="EMBL" id="KAH0820977.1"/>
    </source>
</evidence>
<reference evidence="1" key="1">
    <citation type="journal article" date="2020" name="J Insects Food Feed">
        <title>The yellow mealworm (Tenebrio molitor) genome: a resource for the emerging insects as food and feed industry.</title>
        <authorList>
            <person name="Eriksson T."/>
            <person name="Andere A."/>
            <person name="Kelstrup H."/>
            <person name="Emery V."/>
            <person name="Picard C."/>
        </authorList>
    </citation>
    <scope>NUCLEOTIDE SEQUENCE</scope>
    <source>
        <strain evidence="1">Stoneville</strain>
        <tissue evidence="1">Whole head</tissue>
    </source>
</reference>
<gene>
    <name evidence="1" type="ORF">GEV33_001814</name>
</gene>
<keyword evidence="2" id="KW-1185">Reference proteome</keyword>
<sequence>MSACLRSSPITRTVEVVPSPVMSSCAVEARAIREAVGCWICISWRRTLPSLVIFMSPAPETNLRKQEPTQTKHIYLVLTAKNEREVLDGFTRSSTVTNKQIRQ</sequence>
<name>A0A8J6HVC5_TENMO</name>
<dbReference type="EMBL" id="JABDTM020009906">
    <property type="protein sequence ID" value="KAH0820977.1"/>
    <property type="molecule type" value="Genomic_DNA"/>
</dbReference>
<comment type="caution">
    <text evidence="1">The sequence shown here is derived from an EMBL/GenBank/DDBJ whole genome shotgun (WGS) entry which is preliminary data.</text>
</comment>
<protein>
    <submittedName>
        <fullName evidence="1">Uncharacterized protein</fullName>
    </submittedName>
</protein>
<dbReference type="Proteomes" id="UP000719412">
    <property type="component" value="Unassembled WGS sequence"/>
</dbReference>
<accession>A0A8J6HVC5</accession>
<dbReference type="AlphaFoldDB" id="A0A8J6HVC5"/>
<proteinExistence type="predicted"/>
<organism evidence="1 2">
    <name type="scientific">Tenebrio molitor</name>
    <name type="common">Yellow mealworm beetle</name>
    <dbReference type="NCBI Taxonomy" id="7067"/>
    <lineage>
        <taxon>Eukaryota</taxon>
        <taxon>Metazoa</taxon>
        <taxon>Ecdysozoa</taxon>
        <taxon>Arthropoda</taxon>
        <taxon>Hexapoda</taxon>
        <taxon>Insecta</taxon>
        <taxon>Pterygota</taxon>
        <taxon>Neoptera</taxon>
        <taxon>Endopterygota</taxon>
        <taxon>Coleoptera</taxon>
        <taxon>Polyphaga</taxon>
        <taxon>Cucujiformia</taxon>
        <taxon>Tenebrionidae</taxon>
        <taxon>Tenebrio</taxon>
    </lineage>
</organism>